<dbReference type="EMBL" id="QXFY01000879">
    <property type="protein sequence ID" value="KAE9333753.1"/>
    <property type="molecule type" value="Genomic_DNA"/>
</dbReference>
<gene>
    <name evidence="1" type="ORF">PF006_g27248</name>
    <name evidence="2" type="ORF">PF008_g14291</name>
</gene>
<evidence type="ECO:0000313" key="4">
    <source>
        <dbReference type="Proteomes" id="UP000486351"/>
    </source>
</evidence>
<protein>
    <submittedName>
        <fullName evidence="1">Uncharacterized protein</fullName>
    </submittedName>
</protein>
<dbReference type="EMBL" id="QXGA01003656">
    <property type="protein sequence ID" value="KAE9080770.1"/>
    <property type="molecule type" value="Genomic_DNA"/>
</dbReference>
<evidence type="ECO:0000313" key="3">
    <source>
        <dbReference type="Proteomes" id="UP000440732"/>
    </source>
</evidence>
<sequence length="70" mass="7816">PFGRAIFALHRPFRTQSVLARLVATKIAFVRRGAVDPIPTRRYQPSVMLDPILTVGIELPAPPCSVRHQL</sequence>
<dbReference type="Proteomes" id="UP000486351">
    <property type="component" value="Unassembled WGS sequence"/>
</dbReference>
<evidence type="ECO:0000313" key="2">
    <source>
        <dbReference type="EMBL" id="KAE9333753.1"/>
    </source>
</evidence>
<dbReference type="AlphaFoldDB" id="A0A6A3QPR2"/>
<reference evidence="1 3" key="1">
    <citation type="submission" date="2018-08" db="EMBL/GenBank/DDBJ databases">
        <title>Genomic investigation of the strawberry pathogen Phytophthora fragariae indicates pathogenicity is determined by transcriptional variation in three key races.</title>
        <authorList>
            <person name="Adams T.M."/>
            <person name="Armitage A.D."/>
            <person name="Sobczyk M.K."/>
            <person name="Bates H.J."/>
            <person name="Dunwell J.M."/>
            <person name="Nellist C.F."/>
            <person name="Harrison R.J."/>
        </authorList>
    </citation>
    <scope>NUCLEOTIDE SEQUENCE [LARGE SCALE GENOMIC DNA]</scope>
    <source>
        <strain evidence="1 3">NOV-5</strain>
        <strain evidence="2 4">NOV-77</strain>
    </source>
</reference>
<evidence type="ECO:0000313" key="1">
    <source>
        <dbReference type="EMBL" id="KAE9080770.1"/>
    </source>
</evidence>
<name>A0A6A3QPR2_9STRA</name>
<dbReference type="Proteomes" id="UP000440732">
    <property type="component" value="Unassembled WGS sequence"/>
</dbReference>
<proteinExistence type="predicted"/>
<feature type="non-terminal residue" evidence="1">
    <location>
        <position position="1"/>
    </location>
</feature>
<accession>A0A6A3QPR2</accession>
<comment type="caution">
    <text evidence="1">The sequence shown here is derived from an EMBL/GenBank/DDBJ whole genome shotgun (WGS) entry which is preliminary data.</text>
</comment>
<organism evidence="1 3">
    <name type="scientific">Phytophthora fragariae</name>
    <dbReference type="NCBI Taxonomy" id="53985"/>
    <lineage>
        <taxon>Eukaryota</taxon>
        <taxon>Sar</taxon>
        <taxon>Stramenopiles</taxon>
        <taxon>Oomycota</taxon>
        <taxon>Peronosporomycetes</taxon>
        <taxon>Peronosporales</taxon>
        <taxon>Peronosporaceae</taxon>
        <taxon>Phytophthora</taxon>
    </lineage>
</organism>